<dbReference type="RefSeq" id="WP_354695248.1">
    <property type="nucleotide sequence ID" value="NZ_JAZHOG010000005.1"/>
</dbReference>
<dbReference type="NCBIfam" id="TIGR01727">
    <property type="entry name" value="oligo_HPY"/>
    <property type="match status" value="1"/>
</dbReference>
<dbReference type="FunFam" id="3.40.50.300:FF:000016">
    <property type="entry name" value="Oligopeptide ABC transporter ATP-binding component"/>
    <property type="match status" value="1"/>
</dbReference>
<sequence length="352" mass="38246">MALLDVHDLKVRFDTPEGEVQAVNGVSFQVEPGETLAIVGESGSGKSQLVMTIMGLLAENGTASGVAEYQGRDLMRMSESERNHVRGKDIAMIFQDPMTSLNPYLTIERQMTEVVMHHQKLSLHEARAHAVEMLSAVRIPDAEERIRQYPHEFSGGMRQRVMIAMGLLCEPDLLIADEPSTALDVTVQAQITRLFAELREKTRMAIILITHDLAVVADVCDRILVMYAGQVVESGNVDDIFYRPQHPYTRGLLESVPRLDRPADEALHAIPGNPPNLQALPSGCAFRDRCPDAEAACREPPPVWVTANGRMSRCIQGIEGGEIVDNAAAATSAADESAGAAEAIGAVKEEGG</sequence>
<dbReference type="PROSITE" id="PS50893">
    <property type="entry name" value="ABC_TRANSPORTER_2"/>
    <property type="match status" value="1"/>
</dbReference>
<evidence type="ECO:0000256" key="4">
    <source>
        <dbReference type="ARBA" id="ARBA00022475"/>
    </source>
</evidence>
<dbReference type="InterPro" id="IPR003593">
    <property type="entry name" value="AAA+_ATPase"/>
</dbReference>
<reference evidence="9 10" key="1">
    <citation type="submission" date="2024-02" db="EMBL/GenBank/DDBJ databases">
        <title>A novel Wenzhouxiangellaceae bacterium, isolated from coastal sediments.</title>
        <authorList>
            <person name="Du Z.-J."/>
            <person name="Ye Y.-Q."/>
            <person name="Zhang X.-Y."/>
        </authorList>
    </citation>
    <scope>NUCLEOTIDE SEQUENCE [LARGE SCALE GENOMIC DNA]</scope>
    <source>
        <strain evidence="9 10">CH-27</strain>
    </source>
</reference>
<evidence type="ECO:0000256" key="6">
    <source>
        <dbReference type="ARBA" id="ARBA00022840"/>
    </source>
</evidence>
<dbReference type="CDD" id="cd03257">
    <property type="entry name" value="ABC_NikE_OppD_transporters"/>
    <property type="match status" value="1"/>
</dbReference>
<dbReference type="Pfam" id="PF00005">
    <property type="entry name" value="ABC_tran"/>
    <property type="match status" value="1"/>
</dbReference>
<keyword evidence="6 9" id="KW-0067">ATP-binding</keyword>
<accession>A0AAW9RGH0</accession>
<dbReference type="InterPro" id="IPR003439">
    <property type="entry name" value="ABC_transporter-like_ATP-bd"/>
</dbReference>
<keyword evidence="7" id="KW-0472">Membrane</keyword>
<dbReference type="GO" id="GO:0005524">
    <property type="term" value="F:ATP binding"/>
    <property type="evidence" value="ECO:0007669"/>
    <property type="project" value="UniProtKB-KW"/>
</dbReference>
<dbReference type="InterPro" id="IPR017871">
    <property type="entry name" value="ABC_transporter-like_CS"/>
</dbReference>
<dbReference type="PANTHER" id="PTHR43297">
    <property type="entry name" value="OLIGOPEPTIDE TRANSPORT ATP-BINDING PROTEIN APPD"/>
    <property type="match status" value="1"/>
</dbReference>
<dbReference type="SUPFAM" id="SSF52540">
    <property type="entry name" value="P-loop containing nucleoside triphosphate hydrolases"/>
    <property type="match status" value="1"/>
</dbReference>
<comment type="caution">
    <text evidence="9">The sequence shown here is derived from an EMBL/GenBank/DDBJ whole genome shotgun (WGS) entry which is preliminary data.</text>
</comment>
<proteinExistence type="inferred from homology"/>
<comment type="similarity">
    <text evidence="2">Belongs to the ABC transporter superfamily.</text>
</comment>
<dbReference type="Proteomes" id="UP001359886">
    <property type="component" value="Unassembled WGS sequence"/>
</dbReference>
<dbReference type="GO" id="GO:0016887">
    <property type="term" value="F:ATP hydrolysis activity"/>
    <property type="evidence" value="ECO:0007669"/>
    <property type="project" value="InterPro"/>
</dbReference>
<evidence type="ECO:0000256" key="5">
    <source>
        <dbReference type="ARBA" id="ARBA00022741"/>
    </source>
</evidence>
<dbReference type="Pfam" id="PF08352">
    <property type="entry name" value="oligo_HPY"/>
    <property type="match status" value="1"/>
</dbReference>
<dbReference type="GO" id="GO:0015833">
    <property type="term" value="P:peptide transport"/>
    <property type="evidence" value="ECO:0007669"/>
    <property type="project" value="InterPro"/>
</dbReference>
<evidence type="ECO:0000259" key="8">
    <source>
        <dbReference type="PROSITE" id="PS50893"/>
    </source>
</evidence>
<evidence type="ECO:0000256" key="3">
    <source>
        <dbReference type="ARBA" id="ARBA00022448"/>
    </source>
</evidence>
<gene>
    <name evidence="9" type="ORF">V3330_09860</name>
</gene>
<name>A0AAW9RGH0_9GAMM</name>
<comment type="subcellular location">
    <subcellularLocation>
        <location evidence="1">Cell inner membrane</location>
        <topology evidence="1">Peripheral membrane protein</topology>
    </subcellularLocation>
</comment>
<dbReference type="PROSITE" id="PS00211">
    <property type="entry name" value="ABC_TRANSPORTER_1"/>
    <property type="match status" value="1"/>
</dbReference>
<dbReference type="PANTHER" id="PTHR43297:SF7">
    <property type="entry name" value="D,D-DIPEPTIDE TRANSPORT ATP-BINDING PROTEIN DDPD-RELATED"/>
    <property type="match status" value="1"/>
</dbReference>
<dbReference type="AlphaFoldDB" id="A0AAW9RGH0"/>
<evidence type="ECO:0000256" key="7">
    <source>
        <dbReference type="ARBA" id="ARBA00023136"/>
    </source>
</evidence>
<feature type="domain" description="ABC transporter" evidence="8">
    <location>
        <begin position="4"/>
        <end position="253"/>
    </location>
</feature>
<keyword evidence="5" id="KW-0547">Nucleotide-binding</keyword>
<dbReference type="SMART" id="SM00382">
    <property type="entry name" value="AAA"/>
    <property type="match status" value="1"/>
</dbReference>
<dbReference type="InterPro" id="IPR013563">
    <property type="entry name" value="Oligopep_ABC_C"/>
</dbReference>
<dbReference type="EMBL" id="JAZHOG010000005">
    <property type="protein sequence ID" value="MEJ8567928.1"/>
    <property type="molecule type" value="Genomic_DNA"/>
</dbReference>
<organism evidence="9 10">
    <name type="scientific">Elongatibacter sediminis</name>
    <dbReference type="NCBI Taxonomy" id="3119006"/>
    <lineage>
        <taxon>Bacteria</taxon>
        <taxon>Pseudomonadati</taxon>
        <taxon>Pseudomonadota</taxon>
        <taxon>Gammaproteobacteria</taxon>
        <taxon>Chromatiales</taxon>
        <taxon>Wenzhouxiangellaceae</taxon>
        <taxon>Elongatibacter</taxon>
    </lineage>
</organism>
<keyword evidence="10" id="KW-1185">Reference proteome</keyword>
<keyword evidence="3" id="KW-0813">Transport</keyword>
<evidence type="ECO:0000256" key="2">
    <source>
        <dbReference type="ARBA" id="ARBA00005417"/>
    </source>
</evidence>
<evidence type="ECO:0000256" key="1">
    <source>
        <dbReference type="ARBA" id="ARBA00004417"/>
    </source>
</evidence>
<dbReference type="GO" id="GO:0055085">
    <property type="term" value="P:transmembrane transport"/>
    <property type="evidence" value="ECO:0007669"/>
    <property type="project" value="UniProtKB-ARBA"/>
</dbReference>
<dbReference type="InterPro" id="IPR027417">
    <property type="entry name" value="P-loop_NTPase"/>
</dbReference>
<dbReference type="Gene3D" id="3.40.50.300">
    <property type="entry name" value="P-loop containing nucleotide triphosphate hydrolases"/>
    <property type="match status" value="1"/>
</dbReference>
<dbReference type="InterPro" id="IPR050388">
    <property type="entry name" value="ABC_Ni/Peptide_Import"/>
</dbReference>
<dbReference type="GO" id="GO:0005886">
    <property type="term" value="C:plasma membrane"/>
    <property type="evidence" value="ECO:0007669"/>
    <property type="project" value="UniProtKB-SubCell"/>
</dbReference>
<protein>
    <submittedName>
        <fullName evidence="9">ABC transporter ATP-binding protein</fullName>
    </submittedName>
</protein>
<evidence type="ECO:0000313" key="9">
    <source>
        <dbReference type="EMBL" id="MEJ8567928.1"/>
    </source>
</evidence>
<keyword evidence="4" id="KW-1003">Cell membrane</keyword>
<evidence type="ECO:0000313" key="10">
    <source>
        <dbReference type="Proteomes" id="UP001359886"/>
    </source>
</evidence>